<reference evidence="1" key="1">
    <citation type="submission" date="2021-02" db="EMBL/GenBank/DDBJ databases">
        <authorList>
            <person name="Dougan E. K."/>
            <person name="Rhodes N."/>
            <person name="Thang M."/>
            <person name="Chan C."/>
        </authorList>
    </citation>
    <scope>NUCLEOTIDE SEQUENCE</scope>
</reference>
<proteinExistence type="predicted"/>
<accession>A0A813DUI7</accession>
<dbReference type="AlphaFoldDB" id="A0A813DUI7"/>
<dbReference type="OMA" id="NSACTIY"/>
<protein>
    <submittedName>
        <fullName evidence="1">Uncharacterized protein</fullName>
    </submittedName>
</protein>
<name>A0A813DUI7_POLGL</name>
<evidence type="ECO:0000313" key="2">
    <source>
        <dbReference type="Proteomes" id="UP000654075"/>
    </source>
</evidence>
<comment type="caution">
    <text evidence="1">The sequence shown here is derived from an EMBL/GenBank/DDBJ whole genome shotgun (WGS) entry which is preliminary data.</text>
</comment>
<dbReference type="Proteomes" id="UP000654075">
    <property type="component" value="Unassembled WGS sequence"/>
</dbReference>
<dbReference type="EMBL" id="CAJNNV010004132">
    <property type="protein sequence ID" value="CAE8590209.1"/>
    <property type="molecule type" value="Genomic_DNA"/>
</dbReference>
<dbReference type="OrthoDB" id="467051at2759"/>
<feature type="non-terminal residue" evidence="1">
    <location>
        <position position="1"/>
    </location>
</feature>
<organism evidence="1 2">
    <name type="scientific">Polarella glacialis</name>
    <name type="common">Dinoflagellate</name>
    <dbReference type="NCBI Taxonomy" id="89957"/>
    <lineage>
        <taxon>Eukaryota</taxon>
        <taxon>Sar</taxon>
        <taxon>Alveolata</taxon>
        <taxon>Dinophyceae</taxon>
        <taxon>Suessiales</taxon>
        <taxon>Suessiaceae</taxon>
        <taxon>Polarella</taxon>
    </lineage>
</organism>
<gene>
    <name evidence="1" type="ORF">PGLA1383_LOCUS8933</name>
</gene>
<keyword evidence="2" id="KW-1185">Reference proteome</keyword>
<sequence>PTHDSGHIVDLVIAPADSPVVSAAFSDPVGASDHRLVIATVMHSWTADLRRGMGRVAWASGDDWYLCLLWVEPLFLQLLEAVQPILASDAFKPESLGGRIPKKLRRAVLDSAAWARDVIYVVAGHTMQAVRVIAQNHKKASVPATASLHPDNFASFEDFKQAAREAANQQQRQAAETYAELRASQPAQAEKWLSSFFSTKAHFQVELLDADSCQPLNISQITDVLIDDLFARADNDFEQDEQEVKLQTLEVSQIRRSGAPAEIPGSSDQVYSDQELELVLKRLQSTKKCFRGCFAALKAKVIAARAFMLALVNLGRQMALTSTLWSLRCYSPIRKSGPSLVSKVEALRPISLCTDMAHVQDGLWMARNASNLSDYAGGEQCGGASDPQSLVLSLVIQAQLRLHQGLETFWALLDLRWAFDVASVAGMKINCWHAGVKRQDWLLIDDVLDMDTQCLQLHGCLSQLFKLRCGTAQGRKFSIHVFNGLLKWLREAVQSTLPTGLAACVPAWAVSAYHYANTLAPPTQLYKRPGVASEMLPLCATFQAAWSTLVESTDAYNFTDGNSACTIYARRTKSAFNYGKNKTSAVALFGAPGKTAFTQLFHIAESGVFSAPVLAAQVMSRVQPLVMFAAVFFAFTPGALTKLDALQWQWGQAILGCRFSKEFKRALVVAQCGWTLRLISALMEEVAVMLARLAALPLSHPAAVMLAATEQTLASTWVSQARAMLDHSSLPCAIPALCVCFTAVELSKAQAGPAARKKLLRRYRREFVRPVLLERDRSEYIAAACKAIPGGIGAPLDWQPEPGSLPFSQLEGAAGATAWMWFRCWAIIRITGRWPCPVFGFNALPQVLS</sequence>
<evidence type="ECO:0000313" key="1">
    <source>
        <dbReference type="EMBL" id="CAE8590209.1"/>
    </source>
</evidence>